<proteinExistence type="predicted"/>
<gene>
    <name evidence="1" type="ORF">E2C01_080197</name>
</gene>
<protein>
    <submittedName>
        <fullName evidence="1">Uncharacterized protein</fullName>
    </submittedName>
</protein>
<comment type="caution">
    <text evidence="1">The sequence shown here is derived from an EMBL/GenBank/DDBJ whole genome shotgun (WGS) entry which is preliminary data.</text>
</comment>
<organism evidence="1 2">
    <name type="scientific">Portunus trituberculatus</name>
    <name type="common">Swimming crab</name>
    <name type="synonym">Neptunus trituberculatus</name>
    <dbReference type="NCBI Taxonomy" id="210409"/>
    <lineage>
        <taxon>Eukaryota</taxon>
        <taxon>Metazoa</taxon>
        <taxon>Ecdysozoa</taxon>
        <taxon>Arthropoda</taxon>
        <taxon>Crustacea</taxon>
        <taxon>Multicrustacea</taxon>
        <taxon>Malacostraca</taxon>
        <taxon>Eumalacostraca</taxon>
        <taxon>Eucarida</taxon>
        <taxon>Decapoda</taxon>
        <taxon>Pleocyemata</taxon>
        <taxon>Brachyura</taxon>
        <taxon>Eubrachyura</taxon>
        <taxon>Portunoidea</taxon>
        <taxon>Portunidae</taxon>
        <taxon>Portuninae</taxon>
        <taxon>Portunus</taxon>
    </lineage>
</organism>
<accession>A0A5B7IST0</accession>
<dbReference type="EMBL" id="VSRR010068434">
    <property type="protein sequence ID" value="MPC85423.1"/>
    <property type="molecule type" value="Genomic_DNA"/>
</dbReference>
<dbReference type="AlphaFoldDB" id="A0A5B7IST0"/>
<keyword evidence="2" id="KW-1185">Reference proteome</keyword>
<dbReference type="Proteomes" id="UP000324222">
    <property type="component" value="Unassembled WGS sequence"/>
</dbReference>
<name>A0A5B7IST0_PORTR</name>
<sequence>MLCTTCNFKNTSQPEKVRAGCQKKSIFRIIDRRGLGASYKSNCIRRL</sequence>
<reference evidence="1 2" key="1">
    <citation type="submission" date="2019-05" db="EMBL/GenBank/DDBJ databases">
        <title>Another draft genome of Portunus trituberculatus and its Hox gene families provides insights of decapod evolution.</title>
        <authorList>
            <person name="Jeong J.-H."/>
            <person name="Song I."/>
            <person name="Kim S."/>
            <person name="Choi T."/>
            <person name="Kim D."/>
            <person name="Ryu S."/>
            <person name="Kim W."/>
        </authorList>
    </citation>
    <scope>NUCLEOTIDE SEQUENCE [LARGE SCALE GENOMIC DNA]</scope>
    <source>
        <tissue evidence="1">Muscle</tissue>
    </source>
</reference>
<evidence type="ECO:0000313" key="1">
    <source>
        <dbReference type="EMBL" id="MPC85423.1"/>
    </source>
</evidence>
<evidence type="ECO:0000313" key="2">
    <source>
        <dbReference type="Proteomes" id="UP000324222"/>
    </source>
</evidence>